<proteinExistence type="predicted"/>
<evidence type="ECO:0000313" key="2">
    <source>
        <dbReference type="Proteomes" id="UP001062846"/>
    </source>
</evidence>
<sequence>MAPTVLGVSQMLGLHPYGSQLDPTNEYNSPEGFTHLNASNGAFSQFYSREGKLKGEVSETEYFAYIFYTLCKHIFCHSGKRVMSEFIPLASALSKGEEFDFASYFLGHVYKAGSDFHQKGPILAFFRGGASLF</sequence>
<organism evidence="1 2">
    <name type="scientific">Rhododendron molle</name>
    <name type="common">Chinese azalea</name>
    <name type="synonym">Azalea mollis</name>
    <dbReference type="NCBI Taxonomy" id="49168"/>
    <lineage>
        <taxon>Eukaryota</taxon>
        <taxon>Viridiplantae</taxon>
        <taxon>Streptophyta</taxon>
        <taxon>Embryophyta</taxon>
        <taxon>Tracheophyta</taxon>
        <taxon>Spermatophyta</taxon>
        <taxon>Magnoliopsida</taxon>
        <taxon>eudicotyledons</taxon>
        <taxon>Gunneridae</taxon>
        <taxon>Pentapetalae</taxon>
        <taxon>asterids</taxon>
        <taxon>Ericales</taxon>
        <taxon>Ericaceae</taxon>
        <taxon>Ericoideae</taxon>
        <taxon>Rhodoreae</taxon>
        <taxon>Rhododendron</taxon>
    </lineage>
</organism>
<name>A0ACC0LM76_RHOML</name>
<dbReference type="Proteomes" id="UP001062846">
    <property type="component" value="Chromosome 11"/>
</dbReference>
<dbReference type="EMBL" id="CM046398">
    <property type="protein sequence ID" value="KAI8529795.1"/>
    <property type="molecule type" value="Genomic_DNA"/>
</dbReference>
<keyword evidence="2" id="KW-1185">Reference proteome</keyword>
<reference evidence="1" key="1">
    <citation type="submission" date="2022-02" db="EMBL/GenBank/DDBJ databases">
        <title>Plant Genome Project.</title>
        <authorList>
            <person name="Zhang R.-G."/>
        </authorList>
    </citation>
    <scope>NUCLEOTIDE SEQUENCE</scope>
    <source>
        <strain evidence="1">AT1</strain>
    </source>
</reference>
<comment type="caution">
    <text evidence="1">The sequence shown here is derived from an EMBL/GenBank/DDBJ whole genome shotgun (WGS) entry which is preliminary data.</text>
</comment>
<gene>
    <name evidence="1" type="ORF">RHMOL_Rhmol11G0001400</name>
</gene>
<protein>
    <submittedName>
        <fullName evidence="1">Uncharacterized protein</fullName>
    </submittedName>
</protein>
<accession>A0ACC0LM76</accession>
<evidence type="ECO:0000313" key="1">
    <source>
        <dbReference type="EMBL" id="KAI8529795.1"/>
    </source>
</evidence>